<organism evidence="3 4">
    <name type="scientific">Paraburkholderia caribensis MBA4</name>
    <dbReference type="NCBI Taxonomy" id="1323664"/>
    <lineage>
        <taxon>Bacteria</taxon>
        <taxon>Pseudomonadati</taxon>
        <taxon>Pseudomonadota</taxon>
        <taxon>Betaproteobacteria</taxon>
        <taxon>Burkholderiales</taxon>
        <taxon>Burkholderiaceae</taxon>
        <taxon>Paraburkholderia</taxon>
    </lineage>
</organism>
<dbReference type="AlphaFoldDB" id="A0A0N7JT76"/>
<keyword evidence="2" id="KW-0732">Signal</keyword>
<name>A0A0N7JT76_9BURK</name>
<reference evidence="3 4" key="1">
    <citation type="journal article" date="2014" name="Genome Announc.">
        <title>Draft Genome Sequence of the Haloacid-Degrading Burkholderia caribensis Strain MBA4.</title>
        <authorList>
            <person name="Pan Y."/>
            <person name="Kong K.F."/>
            <person name="Tsang J.S."/>
        </authorList>
    </citation>
    <scope>NUCLEOTIDE SEQUENCE [LARGE SCALE GENOMIC DNA]</scope>
    <source>
        <strain evidence="3 4">MBA4</strain>
    </source>
</reference>
<protein>
    <submittedName>
        <fullName evidence="3">Uncharacterized protein</fullName>
    </submittedName>
</protein>
<proteinExistence type="predicted"/>
<feature type="signal peptide" evidence="2">
    <location>
        <begin position="1"/>
        <end position="23"/>
    </location>
</feature>
<evidence type="ECO:0000256" key="2">
    <source>
        <dbReference type="SAM" id="SignalP"/>
    </source>
</evidence>
<dbReference type="EMBL" id="CP012746">
    <property type="protein sequence ID" value="ALL62837.1"/>
    <property type="molecule type" value="Genomic_DNA"/>
</dbReference>
<evidence type="ECO:0000313" key="3">
    <source>
        <dbReference type="EMBL" id="ALL62837.1"/>
    </source>
</evidence>
<gene>
    <name evidence="3" type="ORF">K788_0005895</name>
</gene>
<evidence type="ECO:0000256" key="1">
    <source>
        <dbReference type="SAM" id="MobiDB-lite"/>
    </source>
</evidence>
<feature type="region of interest" description="Disordered" evidence="1">
    <location>
        <begin position="88"/>
        <end position="114"/>
    </location>
</feature>
<dbReference type="PROSITE" id="PS51257">
    <property type="entry name" value="PROKAR_LIPOPROTEIN"/>
    <property type="match status" value="1"/>
</dbReference>
<dbReference type="Proteomes" id="UP000019146">
    <property type="component" value="Chromosome 1"/>
</dbReference>
<dbReference type="RefSeq" id="WP_035986184.1">
    <property type="nucleotide sequence ID" value="NZ_CP012746.1"/>
</dbReference>
<evidence type="ECO:0000313" key="4">
    <source>
        <dbReference type="Proteomes" id="UP000019146"/>
    </source>
</evidence>
<accession>A0A0N7JT76</accession>
<feature type="chain" id="PRO_5006014396" evidence="2">
    <location>
        <begin position="24"/>
        <end position="114"/>
    </location>
</feature>
<dbReference type="KEGG" id="bcai:K788_0005895"/>
<dbReference type="GeneID" id="69967151"/>
<sequence length="114" mass="12009">MKSLWRIFIVLTLALLGMQGASACEHHHDASPQVMSMHTNAVHREASTNPRDPDSSCHRSHSLCCMSACGVHCGALLSNVGMATRVASSDVPGADSDPARAGVTRAPPVRPPIV</sequence>